<sequence length="464" mass="50187">MNKEELHAKFGPKLIGALPGPKAKAAVEADDRLISPSYTRSYPLVAKRGRGLRIEDVDGNEFIDFAAGIAVTSTGHCHPEVVAAIQKQAAELIHISGTDFYNEPLTELAEKLSAVAPMPGPHRFFYGNSGAEAVECALKLARYHTGRQHIIAFLGAFHGRTMGALSLTASKPQQKRRFAPLVPGVTHVRYPYAYRGCTGGPQEEEAFSLGCARYIEEKLFKTIVPPEEVAAIFVEPIQGEGGYVVAPDNFLRELRWICDRHGILLVVDEVQSGAGRTGKWWAIEHSGVQPDIVCMAKGIASGMPLGVCMSRAEIMDWVPGSHASTFGGNPVSIAAALATIDILQREAIDNAAKVGAKMLERLHGWKKTHAMVGDVRGRGLMIGVELVKDKTTREPATALRNRVETLCFEKGLMILGCGETSIRLCPPLVVSEEEATVALDILEECLTQVEKEHAHSGELAVANA</sequence>
<comment type="similarity">
    <text evidence="2 6">Belongs to the class-III pyridoxal-phosphate-dependent aminotransferase family.</text>
</comment>
<dbReference type="InterPro" id="IPR050103">
    <property type="entry name" value="Class-III_PLP-dep_AT"/>
</dbReference>
<dbReference type="SUPFAM" id="SSF53383">
    <property type="entry name" value="PLP-dependent transferases"/>
    <property type="match status" value="1"/>
</dbReference>
<dbReference type="Pfam" id="PF00202">
    <property type="entry name" value="Aminotran_3"/>
    <property type="match status" value="1"/>
</dbReference>
<evidence type="ECO:0000313" key="7">
    <source>
        <dbReference type="EMBL" id="XBH18752.1"/>
    </source>
</evidence>
<proteinExistence type="inferred from homology"/>
<dbReference type="EMBL" id="CP121196">
    <property type="protein sequence ID" value="XBH18752.1"/>
    <property type="molecule type" value="Genomic_DNA"/>
</dbReference>
<evidence type="ECO:0000256" key="6">
    <source>
        <dbReference type="RuleBase" id="RU003560"/>
    </source>
</evidence>
<dbReference type="PANTHER" id="PTHR11986">
    <property type="entry name" value="AMINOTRANSFERASE CLASS III"/>
    <property type="match status" value="1"/>
</dbReference>
<evidence type="ECO:0000256" key="3">
    <source>
        <dbReference type="ARBA" id="ARBA00022576"/>
    </source>
</evidence>
<evidence type="ECO:0000256" key="1">
    <source>
        <dbReference type="ARBA" id="ARBA00001933"/>
    </source>
</evidence>
<dbReference type="Gene3D" id="3.90.1150.10">
    <property type="entry name" value="Aspartate Aminotransferase, domain 1"/>
    <property type="match status" value="1"/>
</dbReference>
<protein>
    <submittedName>
        <fullName evidence="7">Acetyl ornithine aminotransferase family protein</fullName>
    </submittedName>
</protein>
<keyword evidence="4" id="KW-0808">Transferase</keyword>
<name>A0AAU7DNV3_9BACT</name>
<dbReference type="GO" id="GO:0008483">
    <property type="term" value="F:transaminase activity"/>
    <property type="evidence" value="ECO:0007669"/>
    <property type="project" value="UniProtKB-KW"/>
</dbReference>
<keyword evidence="3 7" id="KW-0032">Aminotransferase</keyword>
<keyword evidence="5 6" id="KW-0663">Pyridoxal phosphate</keyword>
<dbReference type="Gene3D" id="3.40.640.10">
    <property type="entry name" value="Type I PLP-dependent aspartate aminotransferase-like (Major domain)"/>
    <property type="match status" value="1"/>
</dbReference>
<accession>A0AAU7DNV3</accession>
<dbReference type="InterPro" id="IPR015422">
    <property type="entry name" value="PyrdxlP-dep_Trfase_small"/>
</dbReference>
<evidence type="ECO:0000256" key="5">
    <source>
        <dbReference type="ARBA" id="ARBA00022898"/>
    </source>
</evidence>
<evidence type="ECO:0000256" key="4">
    <source>
        <dbReference type="ARBA" id="ARBA00022679"/>
    </source>
</evidence>
<dbReference type="PIRSF" id="PIRSF000521">
    <property type="entry name" value="Transaminase_4ab_Lys_Orn"/>
    <property type="match status" value="1"/>
</dbReference>
<dbReference type="PROSITE" id="PS00600">
    <property type="entry name" value="AA_TRANSFER_CLASS_3"/>
    <property type="match status" value="1"/>
</dbReference>
<dbReference type="FunFam" id="3.40.640.10:FF:000013">
    <property type="entry name" value="4-aminobutyrate aminotransferase"/>
    <property type="match status" value="1"/>
</dbReference>
<dbReference type="GO" id="GO:0042802">
    <property type="term" value="F:identical protein binding"/>
    <property type="evidence" value="ECO:0007669"/>
    <property type="project" value="TreeGrafter"/>
</dbReference>
<dbReference type="PANTHER" id="PTHR11986:SF58">
    <property type="entry name" value="LEUCINE_METHIONINE RACEMASE"/>
    <property type="match status" value="1"/>
</dbReference>
<dbReference type="InterPro" id="IPR005814">
    <property type="entry name" value="Aminotrans_3"/>
</dbReference>
<dbReference type="GO" id="GO:0030170">
    <property type="term" value="F:pyridoxal phosphate binding"/>
    <property type="evidence" value="ECO:0007669"/>
    <property type="project" value="InterPro"/>
</dbReference>
<dbReference type="NCBIfam" id="NF004426">
    <property type="entry name" value="PRK05769.1"/>
    <property type="match status" value="1"/>
</dbReference>
<dbReference type="InterPro" id="IPR049704">
    <property type="entry name" value="Aminotrans_3_PPA_site"/>
</dbReference>
<dbReference type="CDD" id="cd00610">
    <property type="entry name" value="OAT_like"/>
    <property type="match status" value="1"/>
</dbReference>
<dbReference type="RefSeq" id="WP_348263970.1">
    <property type="nucleotide sequence ID" value="NZ_CP121196.1"/>
</dbReference>
<dbReference type="InterPro" id="IPR015424">
    <property type="entry name" value="PyrdxlP-dep_Trfase"/>
</dbReference>
<gene>
    <name evidence="7" type="ORF">P8935_05420</name>
</gene>
<reference evidence="7" key="1">
    <citation type="submission" date="2023-03" db="EMBL/GenBank/DDBJ databases">
        <title>Edaphobacter sp.</title>
        <authorList>
            <person name="Huber K.J."/>
            <person name="Papendorf J."/>
            <person name="Pilke C."/>
            <person name="Bunk B."/>
            <person name="Sproeer C."/>
            <person name="Pester M."/>
        </authorList>
    </citation>
    <scope>NUCLEOTIDE SEQUENCE</scope>
    <source>
        <strain evidence="7">DSM 110680</strain>
    </source>
</reference>
<comment type="cofactor">
    <cofactor evidence="1">
        <name>pyridoxal 5'-phosphate</name>
        <dbReference type="ChEBI" id="CHEBI:597326"/>
    </cofactor>
</comment>
<evidence type="ECO:0000256" key="2">
    <source>
        <dbReference type="ARBA" id="ARBA00008954"/>
    </source>
</evidence>
<dbReference type="AlphaFoldDB" id="A0AAU7DNV3"/>
<organism evidence="7">
    <name type="scientific">Telmatobacter sp. DSM 110680</name>
    <dbReference type="NCBI Taxonomy" id="3036704"/>
    <lineage>
        <taxon>Bacteria</taxon>
        <taxon>Pseudomonadati</taxon>
        <taxon>Acidobacteriota</taxon>
        <taxon>Terriglobia</taxon>
        <taxon>Terriglobales</taxon>
        <taxon>Acidobacteriaceae</taxon>
        <taxon>Telmatobacter</taxon>
    </lineage>
</organism>
<dbReference type="InterPro" id="IPR015421">
    <property type="entry name" value="PyrdxlP-dep_Trfase_major"/>
</dbReference>